<dbReference type="Proteomes" id="UP000786183">
    <property type="component" value="Unassembled WGS sequence"/>
</dbReference>
<reference evidence="5 6" key="1">
    <citation type="submission" date="2020-07" db="EMBL/GenBank/DDBJ databases">
        <title>Transfer of Campylobacter canadensis to the novel genus Avispirillum gen. nov., that also includes two novel species recovered from migratory waterfowl: Avispirillum anseris sp. nov. and Avispirillum brantae sp. nov.</title>
        <authorList>
            <person name="Miller W.G."/>
            <person name="Chapman M.H."/>
            <person name="Yee E."/>
            <person name="Inglis G.D."/>
        </authorList>
    </citation>
    <scope>NUCLEOTIDE SEQUENCE [LARGE SCALE GENOMIC DNA]</scope>
    <source>
        <strain evidence="5 6">L283</strain>
    </source>
</reference>
<proteinExistence type="predicted"/>
<evidence type="ECO:0000313" key="6">
    <source>
        <dbReference type="Proteomes" id="UP000786183"/>
    </source>
</evidence>
<dbReference type="SMART" id="SM00382">
    <property type="entry name" value="AAA"/>
    <property type="match status" value="1"/>
</dbReference>
<dbReference type="EMBL" id="JACGBB010000001">
    <property type="protein sequence ID" value="MBZ7986541.1"/>
    <property type="molecule type" value="Genomic_DNA"/>
</dbReference>
<keyword evidence="6" id="KW-1185">Reference proteome</keyword>
<dbReference type="SUPFAM" id="SSF52540">
    <property type="entry name" value="P-loop containing nucleoside triphosphate hydrolases"/>
    <property type="match status" value="1"/>
</dbReference>
<feature type="domain" description="ABC transporter" evidence="4">
    <location>
        <begin position="6"/>
        <end position="236"/>
    </location>
</feature>
<dbReference type="InterPro" id="IPR003439">
    <property type="entry name" value="ABC_transporter-like_ATP-bd"/>
</dbReference>
<keyword evidence="2" id="KW-0547">Nucleotide-binding</keyword>
<sequence length="240" mass="26672">MNSLKLEAKNLKKTIKNNDIIKDVNIKIENNQIVGLFGANGAGKTTTFYMITGLVKPSSGEILLNNEDITLKSLHQRALMGIGYLPQDSSVLKELSVWDNMKIAAQIKKLDDEDEVITQKLQMLKILDRKNRLAKSLSGGERRRLEIARALVLEPSFLLLDEPFAGVDPKSILDVQNIIKELKALNIGVLITDHNVRETLKICDYAYVLDSGVILASGSAKEIATNELVLNKYLGKNFLI</sequence>
<dbReference type="NCBIfam" id="TIGR04406">
    <property type="entry name" value="LPS_export_lptB"/>
    <property type="match status" value="1"/>
</dbReference>
<dbReference type="InterPro" id="IPR030921">
    <property type="entry name" value="LPS_export_LptB"/>
</dbReference>
<dbReference type="InterPro" id="IPR017871">
    <property type="entry name" value="ABC_transporter-like_CS"/>
</dbReference>
<evidence type="ECO:0000313" key="5">
    <source>
        <dbReference type="EMBL" id="MBZ7986541.1"/>
    </source>
</evidence>
<protein>
    <submittedName>
        <fullName evidence="5">LPS export ABC transporter ATP-binding protein</fullName>
    </submittedName>
</protein>
<evidence type="ECO:0000256" key="1">
    <source>
        <dbReference type="ARBA" id="ARBA00022448"/>
    </source>
</evidence>
<dbReference type="InterPro" id="IPR003593">
    <property type="entry name" value="AAA+_ATPase"/>
</dbReference>
<accession>A0ABS7WQ83</accession>
<dbReference type="InterPro" id="IPR051120">
    <property type="entry name" value="ABC_AA/LPS_Transport"/>
</dbReference>
<keyword evidence="3 5" id="KW-0067">ATP-binding</keyword>
<keyword evidence="1" id="KW-0813">Transport</keyword>
<evidence type="ECO:0000259" key="4">
    <source>
        <dbReference type="PROSITE" id="PS50893"/>
    </source>
</evidence>
<comment type="caution">
    <text evidence="5">The sequence shown here is derived from an EMBL/GenBank/DDBJ whole genome shotgun (WGS) entry which is preliminary data.</text>
</comment>
<dbReference type="RefSeq" id="WP_172232201.1">
    <property type="nucleotide sequence ID" value="NZ_CP035946.1"/>
</dbReference>
<evidence type="ECO:0000256" key="2">
    <source>
        <dbReference type="ARBA" id="ARBA00022741"/>
    </source>
</evidence>
<dbReference type="PANTHER" id="PTHR45772">
    <property type="entry name" value="CONSERVED COMPONENT OF ABC TRANSPORTER FOR NATURAL AMINO ACIDS-RELATED"/>
    <property type="match status" value="1"/>
</dbReference>
<dbReference type="PROSITE" id="PS50893">
    <property type="entry name" value="ABC_TRANSPORTER_2"/>
    <property type="match status" value="1"/>
</dbReference>
<dbReference type="Gene3D" id="3.40.50.300">
    <property type="entry name" value="P-loop containing nucleotide triphosphate hydrolases"/>
    <property type="match status" value="1"/>
</dbReference>
<dbReference type="PROSITE" id="PS00211">
    <property type="entry name" value="ABC_TRANSPORTER_1"/>
    <property type="match status" value="1"/>
</dbReference>
<dbReference type="PANTHER" id="PTHR45772:SF10">
    <property type="entry name" value="LIPOPOLYSACCHARIDE EXPORT SYSTEM ATP-BINDING PROTEIN LPTB"/>
    <property type="match status" value="1"/>
</dbReference>
<organism evidence="5 6">
    <name type="scientific">Campylobacter canadensis</name>
    <dbReference type="NCBI Taxonomy" id="449520"/>
    <lineage>
        <taxon>Bacteria</taxon>
        <taxon>Pseudomonadati</taxon>
        <taxon>Campylobacterota</taxon>
        <taxon>Epsilonproteobacteria</taxon>
        <taxon>Campylobacterales</taxon>
        <taxon>Campylobacteraceae</taxon>
        <taxon>Campylobacter</taxon>
    </lineage>
</organism>
<name>A0ABS7WQ83_9BACT</name>
<dbReference type="InterPro" id="IPR027417">
    <property type="entry name" value="P-loop_NTPase"/>
</dbReference>
<dbReference type="GO" id="GO:0005524">
    <property type="term" value="F:ATP binding"/>
    <property type="evidence" value="ECO:0007669"/>
    <property type="project" value="UniProtKB-KW"/>
</dbReference>
<dbReference type="Pfam" id="PF00005">
    <property type="entry name" value="ABC_tran"/>
    <property type="match status" value="1"/>
</dbReference>
<gene>
    <name evidence="5" type="primary">lptB</name>
    <name evidence="5" type="ORF">AVCANL283_00245</name>
</gene>
<evidence type="ECO:0000256" key="3">
    <source>
        <dbReference type="ARBA" id="ARBA00022840"/>
    </source>
</evidence>